<gene>
    <name evidence="1" type="ORF">AVEN_273004_1</name>
</gene>
<sequence length="167" mass="18751">MAKPYSRSFSSAFIYTLFYSIFPKTVFFSPFKSKNETPLWRTVLRHLTLMYISQYPPPDIGNAFCLVVRIFGSEPKGPRFYPAAKPSFQKAPKFVLRQGSKSQNSTPLLPLRGRFRVSFLSSTRGLNVGRSVDVPLPSNSGPNLETALEELDRELVGIPALPFPIGF</sequence>
<dbReference type="EMBL" id="BGPR01000735">
    <property type="protein sequence ID" value="GBM33507.1"/>
    <property type="molecule type" value="Genomic_DNA"/>
</dbReference>
<dbReference type="Proteomes" id="UP000499080">
    <property type="component" value="Unassembled WGS sequence"/>
</dbReference>
<accession>A0A4Y2EYB1</accession>
<dbReference type="AlphaFoldDB" id="A0A4Y2EYB1"/>
<name>A0A4Y2EYB1_ARAVE</name>
<protein>
    <submittedName>
        <fullName evidence="1">Uncharacterized protein</fullName>
    </submittedName>
</protein>
<organism evidence="1 2">
    <name type="scientific">Araneus ventricosus</name>
    <name type="common">Orbweaver spider</name>
    <name type="synonym">Epeira ventricosa</name>
    <dbReference type="NCBI Taxonomy" id="182803"/>
    <lineage>
        <taxon>Eukaryota</taxon>
        <taxon>Metazoa</taxon>
        <taxon>Ecdysozoa</taxon>
        <taxon>Arthropoda</taxon>
        <taxon>Chelicerata</taxon>
        <taxon>Arachnida</taxon>
        <taxon>Araneae</taxon>
        <taxon>Araneomorphae</taxon>
        <taxon>Entelegynae</taxon>
        <taxon>Araneoidea</taxon>
        <taxon>Araneidae</taxon>
        <taxon>Araneus</taxon>
    </lineage>
</organism>
<keyword evidence="2" id="KW-1185">Reference proteome</keyword>
<comment type="caution">
    <text evidence="1">The sequence shown here is derived from an EMBL/GenBank/DDBJ whole genome shotgun (WGS) entry which is preliminary data.</text>
</comment>
<evidence type="ECO:0000313" key="2">
    <source>
        <dbReference type="Proteomes" id="UP000499080"/>
    </source>
</evidence>
<reference evidence="1 2" key="1">
    <citation type="journal article" date="2019" name="Sci. Rep.">
        <title>Orb-weaving spider Araneus ventricosus genome elucidates the spidroin gene catalogue.</title>
        <authorList>
            <person name="Kono N."/>
            <person name="Nakamura H."/>
            <person name="Ohtoshi R."/>
            <person name="Moran D.A.P."/>
            <person name="Shinohara A."/>
            <person name="Yoshida Y."/>
            <person name="Fujiwara M."/>
            <person name="Mori M."/>
            <person name="Tomita M."/>
            <person name="Arakawa K."/>
        </authorList>
    </citation>
    <scope>NUCLEOTIDE SEQUENCE [LARGE SCALE GENOMIC DNA]</scope>
</reference>
<evidence type="ECO:0000313" key="1">
    <source>
        <dbReference type="EMBL" id="GBM33507.1"/>
    </source>
</evidence>
<proteinExistence type="predicted"/>